<keyword evidence="1" id="KW-0732">Signal</keyword>
<dbReference type="Pfam" id="PF15474">
    <property type="entry name" value="MU117"/>
    <property type="match status" value="1"/>
</dbReference>
<dbReference type="Proteomes" id="UP001212411">
    <property type="component" value="Chromosome 3"/>
</dbReference>
<dbReference type="RefSeq" id="XP_056039733.1">
    <property type="nucleotide sequence ID" value="XM_056183297.1"/>
</dbReference>
<protein>
    <submittedName>
        <fullName evidence="2">Conserved fungal protein, meiotic Mug117</fullName>
    </submittedName>
</protein>
<reference evidence="2 3" key="1">
    <citation type="journal article" date="2023" name="G3 (Bethesda)">
        <title>A high-quality reference genome for the fission yeast Schizosaccharomyces osmophilus.</title>
        <authorList>
            <person name="Jia G.S."/>
            <person name="Zhang W.C."/>
            <person name="Liang Y."/>
            <person name="Liu X.H."/>
            <person name="Rhind N."/>
            <person name="Pidoux A."/>
            <person name="Brysch-Herzberg M."/>
            <person name="Du L.L."/>
        </authorList>
    </citation>
    <scope>NUCLEOTIDE SEQUENCE [LARGE SCALE GENOMIC DNA]</scope>
    <source>
        <strain evidence="2 3">CBS 15793</strain>
    </source>
</reference>
<evidence type="ECO:0000313" key="3">
    <source>
        <dbReference type="Proteomes" id="UP001212411"/>
    </source>
</evidence>
<dbReference type="GeneID" id="80877986"/>
<dbReference type="EMBL" id="CP115613">
    <property type="protein sequence ID" value="WBW75490.1"/>
    <property type="molecule type" value="Genomic_DNA"/>
</dbReference>
<proteinExistence type="predicted"/>
<sequence>MRQEMFISFVISLIQVCQSFASPISKDANDFNPTDHYAPTKNLKEKKSLFNFLGYDNSVFPNDCKGSMLCPMLRGESRACPYAYMKYNRTLIYHGYTSYTANWCTAIYKCDGDYPSRTGNEIIEQFDQLDLQCASCGTRHFEDESTGTRCYVRLNYCYPDCTELLPETTEYEYKEPVRDW</sequence>
<gene>
    <name evidence="2" type="primary">mug117</name>
    <name evidence="2" type="ORF">SOMG_04513</name>
</gene>
<feature type="chain" id="PRO_5042189388" evidence="1">
    <location>
        <begin position="20"/>
        <end position="180"/>
    </location>
</feature>
<dbReference type="KEGG" id="som:SOMG_04513"/>
<name>A0AAE9WGM9_9SCHI</name>
<feature type="signal peptide" evidence="1">
    <location>
        <begin position="1"/>
        <end position="19"/>
    </location>
</feature>
<dbReference type="AlphaFoldDB" id="A0AAE9WGM9"/>
<evidence type="ECO:0000313" key="2">
    <source>
        <dbReference type="EMBL" id="WBW75490.1"/>
    </source>
</evidence>
<accession>A0AAE9WGM9</accession>
<evidence type="ECO:0000256" key="1">
    <source>
        <dbReference type="SAM" id="SignalP"/>
    </source>
</evidence>
<dbReference type="InterPro" id="IPR029167">
    <property type="entry name" value="Mug117"/>
</dbReference>
<organism evidence="2 3">
    <name type="scientific">Schizosaccharomyces osmophilus</name>
    <dbReference type="NCBI Taxonomy" id="2545709"/>
    <lineage>
        <taxon>Eukaryota</taxon>
        <taxon>Fungi</taxon>
        <taxon>Dikarya</taxon>
        <taxon>Ascomycota</taxon>
        <taxon>Taphrinomycotina</taxon>
        <taxon>Schizosaccharomycetes</taxon>
        <taxon>Schizosaccharomycetales</taxon>
        <taxon>Schizosaccharomycetaceae</taxon>
        <taxon>Schizosaccharomyces</taxon>
    </lineage>
</organism>
<keyword evidence="3" id="KW-1185">Reference proteome</keyword>